<dbReference type="Proteomes" id="UP000015241">
    <property type="component" value="Unassembled WGS sequence"/>
</dbReference>
<dbReference type="GO" id="GO:0005694">
    <property type="term" value="C:chromosome"/>
    <property type="evidence" value="ECO:0007669"/>
    <property type="project" value="UniProtKB-ARBA"/>
</dbReference>
<evidence type="ECO:0000256" key="9">
    <source>
        <dbReference type="ARBA" id="ARBA00047984"/>
    </source>
</evidence>
<dbReference type="PANTHER" id="PTHR45418">
    <property type="entry name" value="CANCER/TESTIS ANTIGEN 55"/>
    <property type="match status" value="1"/>
</dbReference>
<dbReference type="InterPro" id="IPR027417">
    <property type="entry name" value="P-loop_NTPase"/>
</dbReference>
<dbReference type="InParanoid" id="S8ECL5"/>
<dbReference type="STRING" id="743788.S8ECL5"/>
<evidence type="ECO:0000256" key="5">
    <source>
        <dbReference type="ARBA" id="ARBA00022741"/>
    </source>
</evidence>
<feature type="region of interest" description="Disordered" evidence="10">
    <location>
        <begin position="862"/>
        <end position="885"/>
    </location>
</feature>
<dbReference type="Pfam" id="PF21634">
    <property type="entry name" value="MOV-10_beta-barrel"/>
    <property type="match status" value="1"/>
</dbReference>
<evidence type="ECO:0000256" key="2">
    <source>
        <dbReference type="ARBA" id="ARBA00005601"/>
    </source>
</evidence>
<feature type="domain" description="Helicase MOV-10-like beta-barrel" evidence="13">
    <location>
        <begin position="312"/>
        <end position="383"/>
    </location>
</feature>
<keyword evidence="5" id="KW-0547">Nucleotide-binding</keyword>
<keyword evidence="7" id="KW-0347">Helicase</keyword>
<evidence type="ECO:0000256" key="8">
    <source>
        <dbReference type="ARBA" id="ARBA00022840"/>
    </source>
</evidence>
<dbReference type="Gene3D" id="3.40.50.300">
    <property type="entry name" value="P-loop containing nucleotide triphosphate hydrolases"/>
    <property type="match status" value="2"/>
</dbReference>
<evidence type="ECO:0000256" key="3">
    <source>
        <dbReference type="ARBA" id="ARBA00012552"/>
    </source>
</evidence>
<evidence type="ECO:0000259" key="11">
    <source>
        <dbReference type="Pfam" id="PF13086"/>
    </source>
</evidence>
<evidence type="ECO:0000256" key="4">
    <source>
        <dbReference type="ARBA" id="ARBA00022490"/>
    </source>
</evidence>
<dbReference type="OrthoDB" id="6513042at2759"/>
<evidence type="ECO:0000256" key="1">
    <source>
        <dbReference type="ARBA" id="ARBA00004496"/>
    </source>
</evidence>
<gene>
    <name evidence="14" type="ORF">FOMPIDRAFT_1035946</name>
</gene>
<reference evidence="14 15" key="1">
    <citation type="journal article" date="2012" name="Science">
        <title>The Paleozoic origin of enzymatic lignin decomposition reconstructed from 31 fungal genomes.</title>
        <authorList>
            <person name="Floudas D."/>
            <person name="Binder M."/>
            <person name="Riley R."/>
            <person name="Barry K."/>
            <person name="Blanchette R.A."/>
            <person name="Henrissat B."/>
            <person name="Martinez A.T."/>
            <person name="Otillar R."/>
            <person name="Spatafora J.W."/>
            <person name="Yadav J.S."/>
            <person name="Aerts A."/>
            <person name="Benoit I."/>
            <person name="Boyd A."/>
            <person name="Carlson A."/>
            <person name="Copeland A."/>
            <person name="Coutinho P.M."/>
            <person name="de Vries R.P."/>
            <person name="Ferreira P."/>
            <person name="Findley K."/>
            <person name="Foster B."/>
            <person name="Gaskell J."/>
            <person name="Glotzer D."/>
            <person name="Gorecki P."/>
            <person name="Heitman J."/>
            <person name="Hesse C."/>
            <person name="Hori C."/>
            <person name="Igarashi K."/>
            <person name="Jurgens J.A."/>
            <person name="Kallen N."/>
            <person name="Kersten P."/>
            <person name="Kohler A."/>
            <person name="Kuees U."/>
            <person name="Kumar T.K.A."/>
            <person name="Kuo A."/>
            <person name="LaButti K."/>
            <person name="Larrondo L.F."/>
            <person name="Lindquist E."/>
            <person name="Ling A."/>
            <person name="Lombard V."/>
            <person name="Lucas S."/>
            <person name="Lundell T."/>
            <person name="Martin R."/>
            <person name="McLaughlin D.J."/>
            <person name="Morgenstern I."/>
            <person name="Morin E."/>
            <person name="Murat C."/>
            <person name="Nagy L.G."/>
            <person name="Nolan M."/>
            <person name="Ohm R.A."/>
            <person name="Patyshakuliyeva A."/>
            <person name="Rokas A."/>
            <person name="Ruiz-Duenas F.J."/>
            <person name="Sabat G."/>
            <person name="Salamov A."/>
            <person name="Samejima M."/>
            <person name="Schmutz J."/>
            <person name="Slot J.C."/>
            <person name="St John F."/>
            <person name="Stenlid J."/>
            <person name="Sun H."/>
            <person name="Sun S."/>
            <person name="Syed K."/>
            <person name="Tsang A."/>
            <person name="Wiebenga A."/>
            <person name="Young D."/>
            <person name="Pisabarro A."/>
            <person name="Eastwood D.C."/>
            <person name="Martin F."/>
            <person name="Cullen D."/>
            <person name="Grigoriev I.V."/>
            <person name="Hibbett D.S."/>
        </authorList>
    </citation>
    <scope>NUCLEOTIDE SEQUENCE</scope>
    <source>
        <strain evidence="15">FP-58527</strain>
    </source>
</reference>
<keyword evidence="6" id="KW-0378">Hydrolase</keyword>
<dbReference type="InterPro" id="IPR041679">
    <property type="entry name" value="DNA2/NAM7-like_C"/>
</dbReference>
<keyword evidence="4" id="KW-0963">Cytoplasm</keyword>
<evidence type="ECO:0000259" key="12">
    <source>
        <dbReference type="Pfam" id="PF13087"/>
    </source>
</evidence>
<dbReference type="GO" id="GO:0005737">
    <property type="term" value="C:cytoplasm"/>
    <property type="evidence" value="ECO:0007669"/>
    <property type="project" value="UniProtKB-SubCell"/>
</dbReference>
<feature type="region of interest" description="Disordered" evidence="10">
    <location>
        <begin position="904"/>
        <end position="933"/>
    </location>
</feature>
<keyword evidence="8" id="KW-0067">ATP-binding</keyword>
<feature type="domain" description="DNA2/NAM7 helicase-like C-terminal" evidence="12">
    <location>
        <begin position="631"/>
        <end position="839"/>
    </location>
</feature>
<feature type="compositionally biased region" description="Acidic residues" evidence="10">
    <location>
        <begin position="915"/>
        <end position="924"/>
    </location>
</feature>
<comment type="subcellular location">
    <subcellularLocation>
        <location evidence="1">Cytoplasm</location>
    </subcellularLocation>
</comment>
<dbReference type="GO" id="GO:0005524">
    <property type="term" value="F:ATP binding"/>
    <property type="evidence" value="ECO:0007669"/>
    <property type="project" value="UniProtKB-KW"/>
</dbReference>
<evidence type="ECO:0000256" key="7">
    <source>
        <dbReference type="ARBA" id="ARBA00022806"/>
    </source>
</evidence>
<dbReference type="EC" id="3.6.4.13" evidence="3"/>
<evidence type="ECO:0000256" key="6">
    <source>
        <dbReference type="ARBA" id="ARBA00022801"/>
    </source>
</evidence>
<evidence type="ECO:0000256" key="10">
    <source>
        <dbReference type="SAM" id="MobiDB-lite"/>
    </source>
</evidence>
<dbReference type="PANTHER" id="PTHR45418:SF1">
    <property type="entry name" value="CANCER_TESTIS ANTIGEN 55"/>
    <property type="match status" value="1"/>
</dbReference>
<dbReference type="FunFam" id="3.40.50.300:FF:000326">
    <property type="entry name" value="P-loop containing nucleoside triphosphate hydrolase"/>
    <property type="match status" value="1"/>
</dbReference>
<evidence type="ECO:0000259" key="13">
    <source>
        <dbReference type="Pfam" id="PF21634"/>
    </source>
</evidence>
<sequence>MQAYDAHKQGEAHNRALTELAFASTQNSASGYIRCPVCERDLPAARWGAHLARDQYHKKRQQYADVTVQVQSAHLNRNGISVTGEAGGIDFGIVEVADVRGLSAEQTMEITVSNEVAGSLISLALIKFSSSYKRDPSSSFSASLHGASRFVNHGKPRTIVVTFHSSYIGRFEDTLELEFHDVRRKERFVLLRRVLAVGPAEDYEFLKPKGPYRRPIFVPLEPEPRAIPTARPPTWSKVRWAVKLPEFKVSEWIMKALNTTDRKRSIAQIRARMPAEFSMETYGKYWSIILHAEEWQQSVNLSRCNMFGTPLQKSGTRYKLYVPGLIEGKPRLLVGDKLLLCNLEGEEVWHEGIVHVVDFQEVVLRINTKFKLRKSGDPVNVRFQINRMPWRRRQQAVTLVDNQSRLLFPNAQDAARLHRPTAADMEAFGFEDPWLTDNYEQKSVVTAIVNSPPGSVPFIVFGPEDCHSGRGCRSETNPNARLLLCAPTNDAADLLAYKLKLKDLGPAELFRLNALWRPIKSALQKELRDFSMINGNKVYAMPEAKALRSFRVVVATCVSAAVPHSLGIERGWFTHVFVDEAGQCSEPDSMIPIKLITNEATNVVLAGDIKQLGPVVHSSISSELGLKNSYMERLTNLPIYDLDTYRGVTIMKLVKHFRSHPAIISYSNQRFYANELLPSGDPAITHSMLRSTVLDGLNPEFPIIFQGVGGRDEQEEGSPSYFNIEEASVVAKYCNELIHDRKVPISSKDIGVISPYSAQCRKIRALLGRLSIETEELKVGTTEEFQGQERRVIIISTVRSNPAHALGDIRQRLGFVGDAQRFNVAITRARALLIVVGDPSVLCLDNVWKEFLAYVKQNGGWRGKDEGPGTGSDSEHGGNAAQEAAREEVIELIQRVQSLTFEDARGWAVPNPDGDGSDLDDEAYDDRPPMLDD</sequence>
<dbReference type="InterPro" id="IPR049080">
    <property type="entry name" value="MOV-10-like_beta-barrel"/>
</dbReference>
<comment type="similarity">
    <text evidence="2">Belongs to the DNA2/NAM7 helicase family. SDE3 subfamily.</text>
</comment>
<dbReference type="InterPro" id="IPR041677">
    <property type="entry name" value="DNA2/NAM7_AAA_11"/>
</dbReference>
<evidence type="ECO:0000313" key="15">
    <source>
        <dbReference type="Proteomes" id="UP000015241"/>
    </source>
</evidence>
<dbReference type="CDD" id="cd18808">
    <property type="entry name" value="SF1_C_Upf1"/>
    <property type="match status" value="1"/>
</dbReference>
<name>S8ECL5_FOMSC</name>
<dbReference type="Pfam" id="PF13086">
    <property type="entry name" value="AAA_11"/>
    <property type="match status" value="1"/>
</dbReference>
<dbReference type="GO" id="GO:0016787">
    <property type="term" value="F:hydrolase activity"/>
    <property type="evidence" value="ECO:0007669"/>
    <property type="project" value="UniProtKB-KW"/>
</dbReference>
<comment type="catalytic activity">
    <reaction evidence="9">
        <text>ATP + H2O = ADP + phosphate + H(+)</text>
        <dbReference type="Rhea" id="RHEA:13065"/>
        <dbReference type="ChEBI" id="CHEBI:15377"/>
        <dbReference type="ChEBI" id="CHEBI:15378"/>
        <dbReference type="ChEBI" id="CHEBI:30616"/>
        <dbReference type="ChEBI" id="CHEBI:43474"/>
        <dbReference type="ChEBI" id="CHEBI:456216"/>
        <dbReference type="EC" id="3.6.4.13"/>
    </reaction>
</comment>
<dbReference type="InterPro" id="IPR047187">
    <property type="entry name" value="SF1_C_Upf1"/>
</dbReference>
<dbReference type="FunCoup" id="S8ECL5">
    <property type="interactions" value="972"/>
</dbReference>
<dbReference type="Pfam" id="PF13087">
    <property type="entry name" value="AAA_12"/>
    <property type="match status" value="1"/>
</dbReference>
<dbReference type="HOGENOM" id="CLU_001666_6_3_1"/>
<evidence type="ECO:0000313" key="14">
    <source>
        <dbReference type="EMBL" id="EPT02358.1"/>
    </source>
</evidence>
<accession>S8ECL5</accession>
<keyword evidence="15" id="KW-1185">Reference proteome</keyword>
<protein>
    <recommendedName>
        <fullName evidence="3">RNA helicase</fullName>
        <ecNumber evidence="3">3.6.4.13</ecNumber>
    </recommendedName>
</protein>
<organism evidence="14 15">
    <name type="scientific">Fomitopsis schrenkii</name>
    <name type="common">Brown rot fungus</name>
    <dbReference type="NCBI Taxonomy" id="2126942"/>
    <lineage>
        <taxon>Eukaryota</taxon>
        <taxon>Fungi</taxon>
        <taxon>Dikarya</taxon>
        <taxon>Basidiomycota</taxon>
        <taxon>Agaricomycotina</taxon>
        <taxon>Agaricomycetes</taxon>
        <taxon>Polyporales</taxon>
        <taxon>Fomitopsis</taxon>
    </lineage>
</organism>
<dbReference type="GO" id="GO:0003724">
    <property type="term" value="F:RNA helicase activity"/>
    <property type="evidence" value="ECO:0007669"/>
    <property type="project" value="UniProtKB-EC"/>
</dbReference>
<dbReference type="AlphaFoldDB" id="S8ECL5"/>
<feature type="domain" description="DNA2/NAM7 helicase helicase" evidence="11">
    <location>
        <begin position="536"/>
        <end position="618"/>
    </location>
</feature>
<dbReference type="EMBL" id="KE504136">
    <property type="protein sequence ID" value="EPT02358.1"/>
    <property type="molecule type" value="Genomic_DNA"/>
</dbReference>
<proteinExistence type="inferred from homology"/>
<dbReference type="eggNOG" id="KOG1804">
    <property type="taxonomic scope" value="Eukaryota"/>
</dbReference>
<dbReference type="SUPFAM" id="SSF52540">
    <property type="entry name" value="P-loop containing nucleoside triphosphate hydrolases"/>
    <property type="match status" value="1"/>
</dbReference>